<dbReference type="PANTHER" id="PTHR43535:SF1">
    <property type="entry name" value="PHOSPHATIDATE CYTIDYLYLTRANSFERASE"/>
    <property type="match status" value="1"/>
</dbReference>
<keyword evidence="1" id="KW-1133">Transmembrane helix</keyword>
<proteinExistence type="predicted"/>
<dbReference type="AlphaFoldDB" id="C4GK76"/>
<comment type="caution">
    <text evidence="2">The sequence shown here is derived from an EMBL/GenBank/DDBJ whole genome shotgun (WGS) entry which is preliminary data.</text>
</comment>
<evidence type="ECO:0000256" key="1">
    <source>
        <dbReference type="SAM" id="Phobius"/>
    </source>
</evidence>
<protein>
    <submittedName>
        <fullName evidence="2">Phosphatidate cytidylyltransferase</fullName>
        <ecNumber evidence="2">2.7.7.41</ecNumber>
    </submittedName>
</protein>
<dbReference type="STRING" id="629741.GCWU000324_02450"/>
<feature type="transmembrane region" description="Helical" evidence="1">
    <location>
        <begin position="219"/>
        <end position="240"/>
    </location>
</feature>
<feature type="transmembrane region" description="Helical" evidence="1">
    <location>
        <begin position="122"/>
        <end position="144"/>
    </location>
</feature>
<dbReference type="EC" id="2.7.7.41" evidence="2"/>
<keyword evidence="1" id="KW-0472">Membrane</keyword>
<keyword evidence="3" id="KW-1185">Reference proteome</keyword>
<feature type="transmembrane region" description="Helical" evidence="1">
    <location>
        <begin position="246"/>
        <end position="266"/>
    </location>
</feature>
<dbReference type="Proteomes" id="UP000003009">
    <property type="component" value="Unassembled WGS sequence"/>
</dbReference>
<dbReference type="EMBL" id="ACJW02000003">
    <property type="protein sequence ID" value="EEP68198.1"/>
    <property type="molecule type" value="Genomic_DNA"/>
</dbReference>
<keyword evidence="1" id="KW-0812">Transmembrane</keyword>
<keyword evidence="2" id="KW-0548">Nucleotidyltransferase</keyword>
<feature type="transmembrane region" description="Helical" evidence="1">
    <location>
        <begin position="6"/>
        <end position="28"/>
    </location>
</feature>
<dbReference type="GO" id="GO:0009273">
    <property type="term" value="P:peptidoglycan-based cell wall biogenesis"/>
    <property type="evidence" value="ECO:0007669"/>
    <property type="project" value="TreeGrafter"/>
</dbReference>
<dbReference type="GO" id="GO:0004605">
    <property type="term" value="F:phosphatidate cytidylyltransferase activity"/>
    <property type="evidence" value="ECO:0007669"/>
    <property type="project" value="UniProtKB-EC"/>
</dbReference>
<dbReference type="GO" id="GO:0005886">
    <property type="term" value="C:plasma membrane"/>
    <property type="evidence" value="ECO:0007669"/>
    <property type="project" value="TreeGrafter"/>
</dbReference>
<gene>
    <name evidence="2" type="primary">cdsA</name>
    <name evidence="2" type="ORF">GCWU000324_02450</name>
</gene>
<dbReference type="PANTHER" id="PTHR43535">
    <property type="entry name" value="PHOSPHATIDATE CYTIDYLYLTRANSFERASE"/>
    <property type="match status" value="1"/>
</dbReference>
<reference evidence="2" key="1">
    <citation type="submission" date="2009-04" db="EMBL/GenBank/DDBJ databases">
        <authorList>
            <person name="Weinstock G."/>
            <person name="Sodergren E."/>
            <person name="Clifton S."/>
            <person name="Fulton L."/>
            <person name="Fulton B."/>
            <person name="Courtney L."/>
            <person name="Fronick C."/>
            <person name="Harrison M."/>
            <person name="Strong C."/>
            <person name="Farmer C."/>
            <person name="Delahaunty K."/>
            <person name="Markovic C."/>
            <person name="Hall O."/>
            <person name="Minx P."/>
            <person name="Tomlinson C."/>
            <person name="Mitreva M."/>
            <person name="Nelson J."/>
            <person name="Hou S."/>
            <person name="Wollam A."/>
            <person name="Pepin K.H."/>
            <person name="Johnson M."/>
            <person name="Bhonagiri V."/>
            <person name="Nash W.E."/>
            <person name="Warren W."/>
            <person name="Chinwalla A."/>
            <person name="Mardis E.R."/>
            <person name="Wilson R.K."/>
        </authorList>
    </citation>
    <scope>NUCLEOTIDE SEQUENCE [LARGE SCALE GENOMIC DNA]</scope>
    <source>
        <strain evidence="2">ATCC 51147</strain>
    </source>
</reference>
<organism evidence="2 3">
    <name type="scientific">Kingella oralis ATCC 51147</name>
    <dbReference type="NCBI Taxonomy" id="629741"/>
    <lineage>
        <taxon>Bacteria</taxon>
        <taxon>Pseudomonadati</taxon>
        <taxon>Pseudomonadota</taxon>
        <taxon>Betaproteobacteria</taxon>
        <taxon>Neisseriales</taxon>
        <taxon>Neisseriaceae</taxon>
        <taxon>Kingella</taxon>
    </lineage>
</organism>
<sequence length="310" mass="35286">MMNTAFYLPALVGIVFFGIFCALALASLAGKYYERKQGFDVSNMVKEWNARVASWWVITILLLVTFWIGRGGMIALFVAASFATLREFISHVYRNRADHLTIALCFYLLLPLQYYFVLINWFSMFTVLIPVYAFLLLPIIRNMAGDNSQFFDRTAKIQWGVMITIYCLSHVPALLSLEIKDYASPNIVLLLFMLVVVQSGDVFAYLWRRAGSKIAPPRTLPSAYISIPLSTLLAASLYWITPFTLFQAALAGLMISLMGFFGNEVMRAIKRSLGIRHWGHAFSTHSVLDRLDSLCFAAPVFFHVVRYYWT</sequence>
<feature type="transmembrane region" description="Helical" evidence="1">
    <location>
        <begin position="187"/>
        <end position="207"/>
    </location>
</feature>
<dbReference type="Pfam" id="PF01148">
    <property type="entry name" value="CTP_transf_1"/>
    <property type="match status" value="1"/>
</dbReference>
<dbReference type="RefSeq" id="WP_003797659.1">
    <property type="nucleotide sequence ID" value="NZ_GG665872.1"/>
</dbReference>
<keyword evidence="2" id="KW-0808">Transferase</keyword>
<feature type="transmembrane region" description="Helical" evidence="1">
    <location>
        <begin position="48"/>
        <end position="68"/>
    </location>
</feature>
<dbReference type="HOGENOM" id="CLU_037294_3_0_4"/>
<accession>C4GK76</accession>
<evidence type="ECO:0000313" key="2">
    <source>
        <dbReference type="EMBL" id="EEP68198.1"/>
    </source>
</evidence>
<name>C4GK76_9NEIS</name>
<feature type="transmembrane region" description="Helical" evidence="1">
    <location>
        <begin position="156"/>
        <end position="175"/>
    </location>
</feature>
<evidence type="ECO:0000313" key="3">
    <source>
        <dbReference type="Proteomes" id="UP000003009"/>
    </source>
</evidence>
<dbReference type="GeneID" id="84905677"/>